<gene>
    <name evidence="2" type="ORF">BD410DRAFT_785009</name>
</gene>
<sequence length="367" mass="40903">MRKRLAMFGSGGKDVLDVTYRKAGKMDLSNFSLNMNPERSGLADAVRLQMLGFDDQRKIRLEPYKLNVYGKGYFFKVHKDTPRDKMMFGSLVIVLPTRQEGGALKFTPEGDSKLFDSGKILLDKPTGTIAFVAFYGDVDHEVQEVISGHRVMITYNLYFSPTELAMNPPVIAPEDHREGQFKAALSKLLSDNNFLPEGGLLGFGLKHQYPLSSHPQYLPNLETMCSFLKGSDASILRKFSELGLKTNLKITYNVEDCYHILCDDAWGWKDMPEDVISMVNALTEGCGGIVMWSNDPGYRCDTSVTWISGRMQSNTVHEGCFGGVALGNYGSMAYFYGYVSLIVHVGPPGHRDSQPVHLHFSPPPESI</sequence>
<dbReference type="OrthoDB" id="27483at2759"/>
<evidence type="ECO:0000313" key="3">
    <source>
        <dbReference type="Proteomes" id="UP000294933"/>
    </source>
</evidence>
<dbReference type="PANTHER" id="PTHR33099">
    <property type="entry name" value="FE2OG DIOXYGENASE DOMAIN-CONTAINING PROTEIN"/>
    <property type="match status" value="1"/>
</dbReference>
<name>A0A4Y7QD64_9AGAM</name>
<evidence type="ECO:0000259" key="1">
    <source>
        <dbReference type="Pfam" id="PF13640"/>
    </source>
</evidence>
<evidence type="ECO:0000313" key="2">
    <source>
        <dbReference type="EMBL" id="TDL25168.1"/>
    </source>
</evidence>
<dbReference type="AlphaFoldDB" id="A0A4Y7QD64"/>
<dbReference type="EMBL" id="ML170164">
    <property type="protein sequence ID" value="TDL25168.1"/>
    <property type="molecule type" value="Genomic_DNA"/>
</dbReference>
<dbReference type="Gene3D" id="2.60.120.620">
    <property type="entry name" value="q2cbj1_9rhob like domain"/>
    <property type="match status" value="1"/>
</dbReference>
<dbReference type="PANTHER" id="PTHR33099:SF14">
    <property type="entry name" value="PROLYL 4-HYDROXYLASE ALPHA SUBUNIT FE(2+) 2OG DIOXYGENASE DOMAIN-CONTAINING PROTEIN"/>
    <property type="match status" value="1"/>
</dbReference>
<dbReference type="VEuPathDB" id="FungiDB:BD410DRAFT_785009"/>
<feature type="domain" description="Prolyl 4-hydroxylase alpha subunit Fe(2+) 2OG dioxygenase" evidence="1">
    <location>
        <begin position="65"/>
        <end position="157"/>
    </location>
</feature>
<dbReference type="InterPro" id="IPR044862">
    <property type="entry name" value="Pro_4_hyd_alph_FE2OG_OXY"/>
</dbReference>
<reference evidence="2 3" key="1">
    <citation type="submission" date="2018-06" db="EMBL/GenBank/DDBJ databases">
        <title>A transcriptomic atlas of mushroom development highlights an independent origin of complex multicellularity.</title>
        <authorList>
            <consortium name="DOE Joint Genome Institute"/>
            <person name="Krizsan K."/>
            <person name="Almasi E."/>
            <person name="Merenyi Z."/>
            <person name="Sahu N."/>
            <person name="Viragh M."/>
            <person name="Koszo T."/>
            <person name="Mondo S."/>
            <person name="Kiss B."/>
            <person name="Balint B."/>
            <person name="Kues U."/>
            <person name="Barry K."/>
            <person name="Hegedus J.C."/>
            <person name="Henrissat B."/>
            <person name="Johnson J."/>
            <person name="Lipzen A."/>
            <person name="Ohm R."/>
            <person name="Nagy I."/>
            <person name="Pangilinan J."/>
            <person name="Yan J."/>
            <person name="Xiong Y."/>
            <person name="Grigoriev I.V."/>
            <person name="Hibbett D.S."/>
            <person name="Nagy L.G."/>
        </authorList>
    </citation>
    <scope>NUCLEOTIDE SEQUENCE [LARGE SCALE GENOMIC DNA]</scope>
    <source>
        <strain evidence="2 3">SZMC22713</strain>
    </source>
</reference>
<keyword evidence="3" id="KW-1185">Reference proteome</keyword>
<accession>A0A4Y7QD64</accession>
<organism evidence="2 3">
    <name type="scientific">Rickenella mellea</name>
    <dbReference type="NCBI Taxonomy" id="50990"/>
    <lineage>
        <taxon>Eukaryota</taxon>
        <taxon>Fungi</taxon>
        <taxon>Dikarya</taxon>
        <taxon>Basidiomycota</taxon>
        <taxon>Agaricomycotina</taxon>
        <taxon>Agaricomycetes</taxon>
        <taxon>Hymenochaetales</taxon>
        <taxon>Rickenellaceae</taxon>
        <taxon>Rickenella</taxon>
    </lineage>
</organism>
<proteinExistence type="predicted"/>
<dbReference type="Pfam" id="PF13640">
    <property type="entry name" value="2OG-FeII_Oxy_3"/>
    <property type="match status" value="1"/>
</dbReference>
<protein>
    <recommendedName>
        <fullName evidence="1">Prolyl 4-hydroxylase alpha subunit Fe(2+) 2OG dioxygenase domain-containing protein</fullName>
    </recommendedName>
</protein>
<dbReference type="Proteomes" id="UP000294933">
    <property type="component" value="Unassembled WGS sequence"/>
</dbReference>